<name>A0ACC2PZK4_9NEOP</name>
<reference evidence="1" key="1">
    <citation type="submission" date="2023-03" db="EMBL/GenBank/DDBJ databases">
        <title>Chromosome-level genomes of two armyworms, Mythimna separata and Mythimna loreyi, provide insights into the biosynthesis and reception of sex pheromones.</title>
        <authorList>
            <person name="Zhao H."/>
        </authorList>
    </citation>
    <scope>NUCLEOTIDE SEQUENCE</scope>
    <source>
        <strain evidence="1">BeijingLab</strain>
    </source>
</reference>
<evidence type="ECO:0000313" key="1">
    <source>
        <dbReference type="EMBL" id="KAJ8704832.1"/>
    </source>
</evidence>
<dbReference type="EMBL" id="CM056806">
    <property type="protein sequence ID" value="KAJ8704832.1"/>
    <property type="molecule type" value="Genomic_DNA"/>
</dbReference>
<gene>
    <name evidence="1" type="ORF">PYW08_012152</name>
</gene>
<organism evidence="1 2">
    <name type="scientific">Mythimna loreyi</name>
    <dbReference type="NCBI Taxonomy" id="667449"/>
    <lineage>
        <taxon>Eukaryota</taxon>
        <taxon>Metazoa</taxon>
        <taxon>Ecdysozoa</taxon>
        <taxon>Arthropoda</taxon>
        <taxon>Hexapoda</taxon>
        <taxon>Insecta</taxon>
        <taxon>Pterygota</taxon>
        <taxon>Neoptera</taxon>
        <taxon>Endopterygota</taxon>
        <taxon>Lepidoptera</taxon>
        <taxon>Glossata</taxon>
        <taxon>Ditrysia</taxon>
        <taxon>Noctuoidea</taxon>
        <taxon>Noctuidae</taxon>
        <taxon>Noctuinae</taxon>
        <taxon>Hadenini</taxon>
        <taxon>Mythimna</taxon>
    </lineage>
</organism>
<sequence length="505" mass="58737">MTETKSFSIRNMKNRCWACLLETDKVYPMTTVEISAYQNLTAKMTCEDIDMNLCFICKWTLKKCMQFVKQCLKTNEVLNKSLEGDTNSSVLINPATMYDLKQSSLELHYLGPLTKLDETSDDKEEYMPLGDGVADDDDDEIPLVMLQDDFRSKRRGSDGCETKLEMEIKEEPDIKVEGKEESCPKVRSKKKKIEVKDGFSSRMVQETEEYVVIKLTKKQVLAELAEKAKTESYIRSPYKCEKCVKGFNFEEVLTAHMVKHTREHGTYQCEMCTQYCPSPVSLRGHIKSHTTRYKCKLCGHIRLSRQHLLEHHAITHTQGATTYTCDKCQFTTNKRTTIQRHVKSHALIARHACHRCGKMFNTVESLRVHTTRHDKTKRFQCSRCDKHFIYPSLLHKHELAVHEREEYYCVECDVKFKSSESLRLHFKRAKRHRDSTSYKYECPQCPQRFISSSTLSVHLTCTHGAPKQHSCEICHRQYSNREALRAHSWRVHHGDSTPVMFEAKS</sequence>
<evidence type="ECO:0000313" key="2">
    <source>
        <dbReference type="Proteomes" id="UP001231649"/>
    </source>
</evidence>
<proteinExistence type="predicted"/>
<accession>A0ACC2PZK4</accession>
<keyword evidence="2" id="KW-1185">Reference proteome</keyword>
<protein>
    <submittedName>
        <fullName evidence="1">Uncharacterized protein</fullName>
    </submittedName>
</protein>
<dbReference type="Proteomes" id="UP001231649">
    <property type="component" value="Chromosome 30"/>
</dbReference>
<comment type="caution">
    <text evidence="1">The sequence shown here is derived from an EMBL/GenBank/DDBJ whole genome shotgun (WGS) entry which is preliminary data.</text>
</comment>